<dbReference type="AlphaFoldDB" id="A0A2A5W8Y7"/>
<dbReference type="SUPFAM" id="SSF51621">
    <property type="entry name" value="Phosphoenolpyruvate/pyruvate domain"/>
    <property type="match status" value="1"/>
</dbReference>
<dbReference type="Proteomes" id="UP000219329">
    <property type="component" value="Unassembled WGS sequence"/>
</dbReference>
<keyword evidence="1" id="KW-0479">Metal-binding</keyword>
<proteinExistence type="predicted"/>
<dbReference type="GO" id="GO:0016833">
    <property type="term" value="F:oxo-acid-lyase activity"/>
    <property type="evidence" value="ECO:0007669"/>
    <property type="project" value="UniProtKB-ARBA"/>
</dbReference>
<sequence>MLKSLLQTEKIILIPGTFDALSALIAKQSGFKALYMSGFGVAGSLLAKPDIGLVTASEMVERASQIVDAAEGIPLIADGDNGYGGIHNVSRLVKAYEKAGVQCIQLEDQVIPKRCGHMDNKEVVDLEEATAKIKAAIQSRNSKDFLIAARTDSRATHDLDEALRRGEAFLNAGADILFIEAPQSVDEMQRIKNEFPEANLIANIVEGGKTPELSIEELAKIGFKIVLRPVSALLAISGTLQDCYAALLNSNYDQKNSSKISFEEYNDMIGLATFE</sequence>
<gene>
    <name evidence="2" type="ORF">CNF02_10850</name>
</gene>
<evidence type="ECO:0000313" key="3">
    <source>
        <dbReference type="Proteomes" id="UP000219329"/>
    </source>
</evidence>
<protein>
    <submittedName>
        <fullName evidence="2">Carboxyvinyl-carboxyphosphonate phosphorylmutase</fullName>
    </submittedName>
</protein>
<dbReference type="InterPro" id="IPR015813">
    <property type="entry name" value="Pyrv/PenolPyrv_kinase-like_dom"/>
</dbReference>
<dbReference type="InterPro" id="IPR039556">
    <property type="entry name" value="ICL/PEPM"/>
</dbReference>
<dbReference type="EMBL" id="NTJZ01000013">
    <property type="protein sequence ID" value="PDH32753.1"/>
    <property type="molecule type" value="Genomic_DNA"/>
</dbReference>
<dbReference type="Gene3D" id="3.20.20.60">
    <property type="entry name" value="Phosphoenolpyruvate-binding domains"/>
    <property type="match status" value="1"/>
</dbReference>
<dbReference type="CDD" id="cd00377">
    <property type="entry name" value="ICL_PEPM"/>
    <property type="match status" value="1"/>
</dbReference>
<reference evidence="2 3" key="1">
    <citation type="submission" date="2017-08" db="EMBL/GenBank/DDBJ databases">
        <title>Fine stratification of microbial communities through a metagenomic profile of the photic zone.</title>
        <authorList>
            <person name="Haro-Moreno J.M."/>
            <person name="Lopez-Perez M."/>
            <person name="De La Torre J."/>
            <person name="Picazo A."/>
            <person name="Camacho A."/>
            <person name="Rodriguez-Valera F."/>
        </authorList>
    </citation>
    <scope>NUCLEOTIDE SEQUENCE [LARGE SCALE GENOMIC DNA]</scope>
    <source>
        <strain evidence="2">MED-G28</strain>
    </source>
</reference>
<dbReference type="PANTHER" id="PTHR42905:SF5">
    <property type="entry name" value="CARBOXYVINYL-CARBOXYPHOSPHONATE PHOSPHORYLMUTASE, CHLOROPLASTIC"/>
    <property type="match status" value="1"/>
</dbReference>
<dbReference type="PANTHER" id="PTHR42905">
    <property type="entry name" value="PHOSPHOENOLPYRUVATE CARBOXYLASE"/>
    <property type="match status" value="1"/>
</dbReference>
<comment type="caution">
    <text evidence="2">The sequence shown here is derived from an EMBL/GenBank/DDBJ whole genome shotgun (WGS) entry which is preliminary data.</text>
</comment>
<dbReference type="GO" id="GO:0046872">
    <property type="term" value="F:metal ion binding"/>
    <property type="evidence" value="ECO:0007669"/>
    <property type="project" value="UniProtKB-KW"/>
</dbReference>
<accession>A0A2A5W8Y7</accession>
<dbReference type="InterPro" id="IPR018523">
    <property type="entry name" value="Isocitrate_lyase_ph_CS"/>
</dbReference>
<dbReference type="PROSITE" id="PS00161">
    <property type="entry name" value="ISOCITRATE_LYASE"/>
    <property type="match status" value="1"/>
</dbReference>
<dbReference type="Pfam" id="PF13714">
    <property type="entry name" value="PEP_mutase"/>
    <property type="match status" value="1"/>
</dbReference>
<evidence type="ECO:0000313" key="2">
    <source>
        <dbReference type="EMBL" id="PDH32753.1"/>
    </source>
</evidence>
<evidence type="ECO:0000256" key="1">
    <source>
        <dbReference type="ARBA" id="ARBA00022723"/>
    </source>
</evidence>
<name>A0A2A5W8Y7_9GAMM</name>
<organism evidence="2 3">
    <name type="scientific">OM182 bacterium MED-G28</name>
    <dbReference type="NCBI Taxonomy" id="1986256"/>
    <lineage>
        <taxon>Bacteria</taxon>
        <taxon>Pseudomonadati</taxon>
        <taxon>Pseudomonadota</taxon>
        <taxon>Gammaproteobacteria</taxon>
        <taxon>OMG group</taxon>
        <taxon>OM182 clade</taxon>
    </lineage>
</organism>
<dbReference type="InterPro" id="IPR040442">
    <property type="entry name" value="Pyrv_kinase-like_dom_sf"/>
</dbReference>